<reference evidence="1 2" key="1">
    <citation type="submission" date="2021-02" db="EMBL/GenBank/DDBJ databases">
        <title>Alicyclobacillus curvatus sp. nov. and Alicyclobacillus mengziensis sp. nov., two acidophilic bacteria isolated from acid mine drainage.</title>
        <authorList>
            <person name="Huang Y."/>
        </authorList>
    </citation>
    <scope>NUCLEOTIDE SEQUENCE [LARGE SCALE GENOMIC DNA]</scope>
    <source>
        <strain evidence="1 2">S30H14</strain>
    </source>
</reference>
<dbReference type="RefSeq" id="WP_206657702.1">
    <property type="nucleotide sequence ID" value="NZ_CP071182.1"/>
</dbReference>
<sequence length="391" mass="45078">MKGAEQIIQVLKTRNPLMKLTELGVTPETLKQVIISSFEPFFENSKSLSMNASNYLVSDWINLLRFIADDSSSSNLYRCLNVYRGAKQNDCGACYAIIRDLINLHMETGNRFWSFVFLETNKSDLELYEFSNTVMGEIGRLIEGLIKTQLIELYAMIKVANNKPCDLSNIQTLDLGVLNTNICQESNLTDILYIKNLRLSDWRNIAYHHNYVVQGEFIVCEYGPKIDRKRLSLNRDELSDVLIKCGKIFNLLSLTHKIFFFDNLNDIMGNNDTLSPVVDGRHEIWFLVLASAMMLQGFELVDFETSPEHTKIIVKECREDVDPRERGIHTSQFNYNLWYYSSSRNLSVEYRLRNGSPYLVSRSTSEICEKVGNGEESFEYLARNVVFDFIS</sequence>
<organism evidence="1 2">
    <name type="scientific">Alicyclobacillus mengziensis</name>
    <dbReference type="NCBI Taxonomy" id="2931921"/>
    <lineage>
        <taxon>Bacteria</taxon>
        <taxon>Bacillati</taxon>
        <taxon>Bacillota</taxon>
        <taxon>Bacilli</taxon>
        <taxon>Bacillales</taxon>
        <taxon>Alicyclobacillaceae</taxon>
        <taxon>Alicyclobacillus</taxon>
    </lineage>
</organism>
<name>A0A9X7W0T8_9BACL</name>
<gene>
    <name evidence="1" type="ORF">JZ786_05100</name>
</gene>
<keyword evidence="2" id="KW-1185">Reference proteome</keyword>
<dbReference type="EMBL" id="CP071182">
    <property type="protein sequence ID" value="QSO48367.1"/>
    <property type="molecule type" value="Genomic_DNA"/>
</dbReference>
<evidence type="ECO:0000313" key="1">
    <source>
        <dbReference type="EMBL" id="QSO48367.1"/>
    </source>
</evidence>
<protein>
    <submittedName>
        <fullName evidence="1">Uncharacterized protein</fullName>
    </submittedName>
</protein>
<evidence type="ECO:0000313" key="2">
    <source>
        <dbReference type="Proteomes" id="UP000663505"/>
    </source>
</evidence>
<dbReference type="AlphaFoldDB" id="A0A9X7W0T8"/>
<proteinExistence type="predicted"/>
<accession>A0A9X7W0T8</accession>
<dbReference type="Proteomes" id="UP000663505">
    <property type="component" value="Chromosome"/>
</dbReference>
<dbReference type="KEGG" id="afx:JZ786_05100"/>